<dbReference type="RefSeq" id="WP_146357628.1">
    <property type="nucleotide sequence ID" value="NZ_VOBR01000025.1"/>
</dbReference>
<evidence type="ECO:0000313" key="1">
    <source>
        <dbReference type="EMBL" id="TWP47551.1"/>
    </source>
</evidence>
<evidence type="ECO:0008006" key="3">
    <source>
        <dbReference type="Google" id="ProtNLM"/>
    </source>
</evidence>
<comment type="caution">
    <text evidence="1">The sequence shown here is derived from an EMBL/GenBank/DDBJ whole genome shotgun (WGS) entry which is preliminary data.</text>
</comment>
<dbReference type="AlphaFoldDB" id="A0A563EKI5"/>
<accession>A0A563EKI5</accession>
<sequence>MDYRLGGDACLDAVRTRLRTGQLMLEASASESVRQQLHVALADLHNLAGWVCFDAGQPGPARAHFTQALELARLGHHDGLVANICYRLGRMGLHHEELGEADDHFQLGLLAATLPGNEIAASILTVNSAWTHAKRGDAALAHAEIERGKDLFAAADRTHVPDWARFFTDTDLSAAIGAIHTDLARTADPRHAKTAIPLLVDATDHYDNDMARSRAFSLILLSIDHLIEQDLDHGVDVGFRALASAECLASARVRDRIRPLGRYAERHRSHAGARELTARIAAYVAAPDSGEAWG</sequence>
<evidence type="ECO:0000313" key="2">
    <source>
        <dbReference type="Proteomes" id="UP000316639"/>
    </source>
</evidence>
<dbReference type="InterPro" id="IPR011990">
    <property type="entry name" value="TPR-like_helical_dom_sf"/>
</dbReference>
<reference evidence="1 2" key="1">
    <citation type="submission" date="2019-07" db="EMBL/GenBank/DDBJ databases">
        <title>Lentzea xizangensis sp. nov., isolated from Qinghai-Tibetan Plateau Soils.</title>
        <authorList>
            <person name="Huang J."/>
        </authorList>
    </citation>
    <scope>NUCLEOTIDE SEQUENCE [LARGE SCALE GENOMIC DNA]</scope>
    <source>
        <strain evidence="1 2">FXJ1.1311</strain>
    </source>
</reference>
<gene>
    <name evidence="1" type="ORF">FKR81_31825</name>
</gene>
<dbReference type="Proteomes" id="UP000316639">
    <property type="component" value="Unassembled WGS sequence"/>
</dbReference>
<protein>
    <recommendedName>
        <fullName evidence="3">Transcriptional regulator</fullName>
    </recommendedName>
</protein>
<dbReference type="EMBL" id="VOBR01000025">
    <property type="protein sequence ID" value="TWP47551.1"/>
    <property type="molecule type" value="Genomic_DNA"/>
</dbReference>
<dbReference type="SUPFAM" id="SSF48452">
    <property type="entry name" value="TPR-like"/>
    <property type="match status" value="1"/>
</dbReference>
<dbReference type="OrthoDB" id="3213425at2"/>
<keyword evidence="2" id="KW-1185">Reference proteome</keyword>
<name>A0A563EKI5_9PSEU</name>
<organism evidence="1 2">
    <name type="scientific">Lentzea tibetensis</name>
    <dbReference type="NCBI Taxonomy" id="2591470"/>
    <lineage>
        <taxon>Bacteria</taxon>
        <taxon>Bacillati</taxon>
        <taxon>Actinomycetota</taxon>
        <taxon>Actinomycetes</taxon>
        <taxon>Pseudonocardiales</taxon>
        <taxon>Pseudonocardiaceae</taxon>
        <taxon>Lentzea</taxon>
    </lineage>
</organism>
<proteinExistence type="predicted"/>
<dbReference type="Gene3D" id="1.25.40.10">
    <property type="entry name" value="Tetratricopeptide repeat domain"/>
    <property type="match status" value="1"/>
</dbReference>